<dbReference type="PANTHER" id="PTHR33116:SF85">
    <property type="entry name" value="REVERSE TRANSCRIPTASE ZINC-BINDING DOMAIN-CONTAINING PROTEIN"/>
    <property type="match status" value="1"/>
</dbReference>
<dbReference type="SUPFAM" id="SSF56672">
    <property type="entry name" value="DNA/RNA polymerases"/>
    <property type="match status" value="1"/>
</dbReference>
<evidence type="ECO:0000313" key="3">
    <source>
        <dbReference type="Proteomes" id="UP001234989"/>
    </source>
</evidence>
<dbReference type="Pfam" id="PF00078">
    <property type="entry name" value="RVT_1"/>
    <property type="match status" value="1"/>
</dbReference>
<dbReference type="InterPro" id="IPR000477">
    <property type="entry name" value="RT_dom"/>
</dbReference>
<dbReference type="PANTHER" id="PTHR33116">
    <property type="entry name" value="REVERSE TRANSCRIPTASE ZINC-BINDING DOMAIN-CONTAINING PROTEIN-RELATED-RELATED"/>
    <property type="match status" value="1"/>
</dbReference>
<reference evidence="2" key="1">
    <citation type="submission" date="2023-08" db="EMBL/GenBank/DDBJ databases">
        <title>A de novo genome assembly of Solanum verrucosum Schlechtendal, a Mexican diploid species geographically isolated from the other diploid A-genome species in potato relatives.</title>
        <authorList>
            <person name="Hosaka K."/>
        </authorList>
    </citation>
    <scope>NUCLEOTIDE SEQUENCE</scope>
    <source>
        <tissue evidence="2">Young leaves</tissue>
    </source>
</reference>
<organism evidence="2 3">
    <name type="scientific">Solanum verrucosum</name>
    <dbReference type="NCBI Taxonomy" id="315347"/>
    <lineage>
        <taxon>Eukaryota</taxon>
        <taxon>Viridiplantae</taxon>
        <taxon>Streptophyta</taxon>
        <taxon>Embryophyta</taxon>
        <taxon>Tracheophyta</taxon>
        <taxon>Spermatophyta</taxon>
        <taxon>Magnoliopsida</taxon>
        <taxon>eudicotyledons</taxon>
        <taxon>Gunneridae</taxon>
        <taxon>Pentapetalae</taxon>
        <taxon>asterids</taxon>
        <taxon>lamiids</taxon>
        <taxon>Solanales</taxon>
        <taxon>Solanaceae</taxon>
        <taxon>Solanoideae</taxon>
        <taxon>Solaneae</taxon>
        <taxon>Solanum</taxon>
    </lineage>
</organism>
<dbReference type="GO" id="GO:0003824">
    <property type="term" value="F:catalytic activity"/>
    <property type="evidence" value="ECO:0007669"/>
    <property type="project" value="InterPro"/>
</dbReference>
<dbReference type="PROSITE" id="PS50878">
    <property type="entry name" value="RT_POL"/>
    <property type="match status" value="1"/>
</dbReference>
<accession>A0AAF0Q0B1</accession>
<name>A0AAF0Q0B1_SOLVR</name>
<dbReference type="InterPro" id="IPR005135">
    <property type="entry name" value="Endo/exonuclease/phosphatase"/>
</dbReference>
<feature type="domain" description="Reverse transcriptase" evidence="1">
    <location>
        <begin position="483"/>
        <end position="763"/>
    </location>
</feature>
<dbReference type="EMBL" id="CP133613">
    <property type="protein sequence ID" value="WMV14233.1"/>
    <property type="molecule type" value="Genomic_DNA"/>
</dbReference>
<dbReference type="Proteomes" id="UP001234989">
    <property type="component" value="Chromosome 2"/>
</dbReference>
<dbReference type="InterPro" id="IPR036691">
    <property type="entry name" value="Endo/exonu/phosph_ase_sf"/>
</dbReference>
<sequence length="1047" mass="121234">MTVKIITWNVRGLNQANKRCVIKNLIHEWKADVYCFQETKIEGDISNIVKDLWANRGVKFCQLEASGTRGGILILWDGKVWEGAISSVGAYSISCQFTGKNQEFTWLLTGVYAPNNREEREEVWWEVGSARGLVNGPWVVCGDFNTVRYPSEKKNCGRISKAMNDFSEFIMDLNLLDPQLAGGKYTWRKGDRHDVAARLDRFLVSNEWDEGFKNIKQSVLPKVTSDHTPIMLQCGNWEPAKSYFKFENWWLHTEGFLERVKEWWTSLTCEGRPDFILAFKLKALKNKLRDWSKSGQGNLALQKQSILSQLAELEETQDQRILNVEEIHSKAELLLEFENIAKYEEISWRQRSRVNWLKQGDNNTKFFHRTANAHKRYNSIDELNVNGEAVKSPEVIKKAIVDFYRELYTKTETWRPSGNYRGGQIISEEDNLMLQKEFEDQEIWESVKLCAGDKAPGPDGYTMAFFTHCWEVIGGEVINAVKNFHERCVFEKSFNSTYVALIPKRIGAKELTDFRPISLIGSVYKIISKLLTERLKKVMHKLVDTQQLAFIKGRQIMDAILMANECVDSRTRSNALGILCKLDIQKAYDHLNWQFLWETLDKRGFGGRWLRWMKFCIQTVKYSVLINGSPTGFFSAQRGLRQGDPLSPFLFIIAMEGLSDMLKTARENLWLKGFKISNRVGCELEITHLQYADDTLIFCDANKEQLRMLRVIFILFEAVSGLHINWNKSFIFPVNVVPDLSSLARTLGGRIGDLPTTYLGMPLGANNRSLGIWNGVIEKCERRLVNWKSQYLSLGGRLTLINSVLDSMPSYMMSLFPIPDGVIDRLDALRRNFLWEGNSETKKFHLVKWAALIGNKQVGGLGVRNLKTQNQCLLMKWLWRLASNEQALWKEVIQAKYEMEDHWSTSMVTNTYGTSLWRTIRNLWPKLRGNCKIKIGNDVKVSFWEDSWLEQGPLKTLFPDVFILNQQQRATVAEVWSNQGWNLSFRRPFNDWEIQRVVEFYRTLEQFRGGNTVQDCLEWKDHKQGRFSVKGAYKKFNPFHTQINGWP</sequence>
<dbReference type="AlphaFoldDB" id="A0AAF0Q0B1"/>
<dbReference type="Pfam" id="PF03372">
    <property type="entry name" value="Exo_endo_phos"/>
    <property type="match status" value="1"/>
</dbReference>
<evidence type="ECO:0000259" key="1">
    <source>
        <dbReference type="PROSITE" id="PS50878"/>
    </source>
</evidence>
<evidence type="ECO:0000313" key="2">
    <source>
        <dbReference type="EMBL" id="WMV14233.1"/>
    </source>
</evidence>
<dbReference type="Gene3D" id="3.60.10.10">
    <property type="entry name" value="Endonuclease/exonuclease/phosphatase"/>
    <property type="match status" value="1"/>
</dbReference>
<proteinExistence type="predicted"/>
<dbReference type="InterPro" id="IPR043502">
    <property type="entry name" value="DNA/RNA_pol_sf"/>
</dbReference>
<keyword evidence="3" id="KW-1185">Reference proteome</keyword>
<dbReference type="SUPFAM" id="SSF56219">
    <property type="entry name" value="DNase I-like"/>
    <property type="match status" value="1"/>
</dbReference>
<dbReference type="CDD" id="cd01650">
    <property type="entry name" value="RT_nLTR_like"/>
    <property type="match status" value="1"/>
</dbReference>
<gene>
    <name evidence="2" type="ORF">MTR67_007618</name>
</gene>
<protein>
    <recommendedName>
        <fullName evidence="1">Reverse transcriptase domain-containing protein</fullName>
    </recommendedName>
</protein>